<dbReference type="InterPro" id="IPR003661">
    <property type="entry name" value="HisK_dim/P_dom"/>
</dbReference>
<dbReference type="SUPFAM" id="SSF55785">
    <property type="entry name" value="PYP-like sensor domain (PAS domain)"/>
    <property type="match status" value="2"/>
</dbReference>
<evidence type="ECO:0000259" key="10">
    <source>
        <dbReference type="PROSITE" id="PS50113"/>
    </source>
</evidence>
<dbReference type="InterPro" id="IPR000014">
    <property type="entry name" value="PAS"/>
</dbReference>
<organism evidence="11 12">
    <name type="scientific">Synechocystis salina LEGE 00031</name>
    <dbReference type="NCBI Taxonomy" id="1828736"/>
    <lineage>
        <taxon>Bacteria</taxon>
        <taxon>Bacillati</taxon>
        <taxon>Cyanobacteriota</taxon>
        <taxon>Cyanophyceae</taxon>
        <taxon>Synechococcales</taxon>
        <taxon>Merismopediaceae</taxon>
        <taxon>Synechocystis</taxon>
    </lineage>
</organism>
<reference evidence="11 12" key="1">
    <citation type="submission" date="2020-10" db="EMBL/GenBank/DDBJ databases">
        <authorList>
            <person name="Castelo-Branco R."/>
            <person name="Eusebio N."/>
            <person name="Adriana R."/>
            <person name="Vieira A."/>
            <person name="Brugerolle De Fraissinette N."/>
            <person name="Rezende De Castro R."/>
            <person name="Schneider M.P."/>
            <person name="Vasconcelos V."/>
            <person name="Leao P.N."/>
        </authorList>
    </citation>
    <scope>NUCLEOTIDE SEQUENCE [LARGE SCALE GENOMIC DNA]</scope>
    <source>
        <strain evidence="11 12">LEGE 00031</strain>
    </source>
</reference>
<dbReference type="PRINTS" id="PR00344">
    <property type="entry name" value="BCTRLSENSOR"/>
</dbReference>
<dbReference type="Gene3D" id="3.30.565.10">
    <property type="entry name" value="Histidine kinase-like ATPase, C-terminal domain"/>
    <property type="match status" value="1"/>
</dbReference>
<dbReference type="PROSITE" id="PS50112">
    <property type="entry name" value="PAS"/>
    <property type="match status" value="2"/>
</dbReference>
<evidence type="ECO:0000256" key="3">
    <source>
        <dbReference type="ARBA" id="ARBA00022553"/>
    </source>
</evidence>
<dbReference type="EMBL" id="JADEVV010000002">
    <property type="protein sequence ID" value="MBE9252414.1"/>
    <property type="molecule type" value="Genomic_DNA"/>
</dbReference>
<dbReference type="Gene3D" id="1.10.287.130">
    <property type="match status" value="1"/>
</dbReference>
<dbReference type="InterPro" id="IPR035965">
    <property type="entry name" value="PAS-like_dom_sf"/>
</dbReference>
<feature type="domain" description="PAS" evidence="9">
    <location>
        <begin position="1"/>
        <end position="31"/>
    </location>
</feature>
<accession>A0ABR9VM46</accession>
<evidence type="ECO:0000256" key="6">
    <source>
        <dbReference type="PROSITE-ProRule" id="PRU00169"/>
    </source>
</evidence>
<dbReference type="PROSITE" id="PS50109">
    <property type="entry name" value="HIS_KIN"/>
    <property type="match status" value="1"/>
</dbReference>
<dbReference type="InterPro" id="IPR001789">
    <property type="entry name" value="Sig_transdc_resp-reg_receiver"/>
</dbReference>
<evidence type="ECO:0000313" key="12">
    <source>
        <dbReference type="Proteomes" id="UP000658720"/>
    </source>
</evidence>
<dbReference type="SUPFAM" id="SSF47384">
    <property type="entry name" value="Homodimeric domain of signal transducing histidine kinase"/>
    <property type="match status" value="1"/>
</dbReference>
<dbReference type="InterPro" id="IPR000700">
    <property type="entry name" value="PAS-assoc_C"/>
</dbReference>
<dbReference type="InterPro" id="IPR003594">
    <property type="entry name" value="HATPase_dom"/>
</dbReference>
<keyword evidence="4" id="KW-0808">Transferase</keyword>
<dbReference type="Gene3D" id="3.30.450.20">
    <property type="entry name" value="PAS domain"/>
    <property type="match status" value="2"/>
</dbReference>
<evidence type="ECO:0000313" key="11">
    <source>
        <dbReference type="EMBL" id="MBE9252414.1"/>
    </source>
</evidence>
<dbReference type="CDD" id="cd16919">
    <property type="entry name" value="HATPase_CckA-like"/>
    <property type="match status" value="1"/>
</dbReference>
<dbReference type="Gene3D" id="3.40.50.2300">
    <property type="match status" value="1"/>
</dbReference>
<feature type="domain" description="PAS" evidence="9">
    <location>
        <begin position="122"/>
        <end position="175"/>
    </location>
</feature>
<dbReference type="InterPro" id="IPR005467">
    <property type="entry name" value="His_kinase_dom"/>
</dbReference>
<dbReference type="SUPFAM" id="SSF52172">
    <property type="entry name" value="CheY-like"/>
    <property type="match status" value="1"/>
</dbReference>
<dbReference type="Pfam" id="PF00072">
    <property type="entry name" value="Response_reg"/>
    <property type="match status" value="1"/>
</dbReference>
<dbReference type="SUPFAM" id="SSF55874">
    <property type="entry name" value="ATPase domain of HSP90 chaperone/DNA topoisomerase II/histidine kinase"/>
    <property type="match status" value="1"/>
</dbReference>
<dbReference type="SMART" id="SM00448">
    <property type="entry name" value="REC"/>
    <property type="match status" value="1"/>
</dbReference>
<dbReference type="CDD" id="cd18161">
    <property type="entry name" value="REC_hyHK_blue-like"/>
    <property type="match status" value="1"/>
</dbReference>
<feature type="domain" description="PAC" evidence="10">
    <location>
        <begin position="176"/>
        <end position="230"/>
    </location>
</feature>
<keyword evidence="3 6" id="KW-0597">Phosphoprotein</keyword>
<dbReference type="Pfam" id="PF13426">
    <property type="entry name" value="PAS_9"/>
    <property type="match status" value="1"/>
</dbReference>
<gene>
    <name evidence="11" type="ORF">IQ217_00800</name>
</gene>
<dbReference type="Pfam" id="PF02518">
    <property type="entry name" value="HATPase_c"/>
    <property type="match status" value="1"/>
</dbReference>
<feature type="domain" description="Histidine kinase" evidence="7">
    <location>
        <begin position="243"/>
        <end position="465"/>
    </location>
</feature>
<evidence type="ECO:0000259" key="9">
    <source>
        <dbReference type="PROSITE" id="PS50112"/>
    </source>
</evidence>
<dbReference type="PANTHER" id="PTHR43065:SF49">
    <property type="entry name" value="HISTIDINE KINASE"/>
    <property type="match status" value="1"/>
</dbReference>
<dbReference type="NCBIfam" id="TIGR00229">
    <property type="entry name" value="sensory_box"/>
    <property type="match status" value="1"/>
</dbReference>
<evidence type="ECO:0000259" key="8">
    <source>
        <dbReference type="PROSITE" id="PS50110"/>
    </source>
</evidence>
<evidence type="ECO:0000259" key="7">
    <source>
        <dbReference type="PROSITE" id="PS50109"/>
    </source>
</evidence>
<dbReference type="CDD" id="cd00130">
    <property type="entry name" value="PAS"/>
    <property type="match status" value="2"/>
</dbReference>
<dbReference type="SMART" id="SM00091">
    <property type="entry name" value="PAS"/>
    <property type="match status" value="2"/>
</dbReference>
<dbReference type="InterPro" id="IPR036097">
    <property type="entry name" value="HisK_dim/P_sf"/>
</dbReference>
<protein>
    <recommendedName>
        <fullName evidence="2">histidine kinase</fullName>
        <ecNumber evidence="2">2.7.13.3</ecNumber>
    </recommendedName>
</protein>
<dbReference type="Proteomes" id="UP000658720">
    <property type="component" value="Unassembled WGS sequence"/>
</dbReference>
<dbReference type="InterPro" id="IPR013656">
    <property type="entry name" value="PAS_4"/>
</dbReference>
<dbReference type="SMART" id="SM00387">
    <property type="entry name" value="HATPase_c"/>
    <property type="match status" value="1"/>
</dbReference>
<evidence type="ECO:0000256" key="4">
    <source>
        <dbReference type="ARBA" id="ARBA00022777"/>
    </source>
</evidence>
<dbReference type="PROSITE" id="PS50110">
    <property type="entry name" value="RESPONSE_REGULATORY"/>
    <property type="match status" value="1"/>
</dbReference>
<name>A0ABR9VM46_9SYNC</name>
<comment type="caution">
    <text evidence="11">The sequence shown here is derived from an EMBL/GenBank/DDBJ whole genome shotgun (WGS) entry which is preliminary data.</text>
</comment>
<keyword evidence="5" id="KW-0902">Two-component regulatory system</keyword>
<dbReference type="InterPro" id="IPR004358">
    <property type="entry name" value="Sig_transdc_His_kin-like_C"/>
</dbReference>
<dbReference type="EC" id="2.7.13.3" evidence="2"/>
<keyword evidence="12" id="KW-1185">Reference proteome</keyword>
<dbReference type="SMART" id="SM00388">
    <property type="entry name" value="HisKA"/>
    <property type="match status" value="1"/>
</dbReference>
<proteinExistence type="predicted"/>
<dbReference type="Pfam" id="PF00512">
    <property type="entry name" value="HisKA"/>
    <property type="match status" value="1"/>
</dbReference>
<comment type="catalytic activity">
    <reaction evidence="1">
        <text>ATP + protein L-histidine = ADP + protein N-phospho-L-histidine.</text>
        <dbReference type="EC" id="2.7.13.3"/>
    </reaction>
</comment>
<evidence type="ECO:0000256" key="5">
    <source>
        <dbReference type="ARBA" id="ARBA00023012"/>
    </source>
</evidence>
<dbReference type="InterPro" id="IPR036890">
    <property type="entry name" value="HATPase_C_sf"/>
</dbReference>
<feature type="modified residue" description="4-aspartylphosphate" evidence="6">
    <location>
        <position position="536"/>
    </location>
</feature>
<dbReference type="CDD" id="cd00082">
    <property type="entry name" value="HisKA"/>
    <property type="match status" value="1"/>
</dbReference>
<dbReference type="Pfam" id="PF08448">
    <property type="entry name" value="PAS_4"/>
    <property type="match status" value="1"/>
</dbReference>
<dbReference type="PANTHER" id="PTHR43065">
    <property type="entry name" value="SENSOR HISTIDINE KINASE"/>
    <property type="match status" value="1"/>
</dbReference>
<dbReference type="InterPro" id="IPR011006">
    <property type="entry name" value="CheY-like_superfamily"/>
</dbReference>
<evidence type="ECO:0000256" key="1">
    <source>
        <dbReference type="ARBA" id="ARBA00000085"/>
    </source>
</evidence>
<keyword evidence="4" id="KW-0418">Kinase</keyword>
<dbReference type="PROSITE" id="PS50113">
    <property type="entry name" value="PAC"/>
    <property type="match status" value="1"/>
</dbReference>
<feature type="domain" description="Response regulatory" evidence="8">
    <location>
        <begin position="486"/>
        <end position="602"/>
    </location>
</feature>
<evidence type="ECO:0000256" key="2">
    <source>
        <dbReference type="ARBA" id="ARBA00012438"/>
    </source>
</evidence>
<sequence length="606" mass="67525">MFTLDHDFRFTYLNQKAAEILGGTVEDLLGEIIWRKCSIGYHSSFAVWYRRAAQTGQKLHFEEYFPPDDKWLEVRIYPSPDGLSVYFSDISERRKEREQLRLLNIAVSKLNDIILITEAEPLDEPGPKIVYVNPAFEKLTGYTSQEIIGRSPRLLQGPQTDPGELSRIKTALKNKDSVRAQLINYTKTGKQYCIELEIIPLLDDKMLCTHLVSVQRDITARIQMEQRLRESQKLEAVGHLTGGVAHDFNNLLTIILGNAEMLSELVAEPNLQSMAEMTLSAAKRGAELTRHLLAFARRQPLDPKVININHLVEAMWGLIRRALPENIELEFVPDPDLGITEIDAGELETALLNLVVNARDAMQDGGKLTIETSTAVLDSDYADRHSEVITGEYVMICVSDTGIGMDADTVSHAFEPFFTTKTVGKGSGLGLSMVFGFTKQSGGHIKIYSEPGEGTAVKLYFPMVRGAQQVNYQPTQESLPEGGPEHILIAEDDDLVLKHLEAQLRSLGYRVTAVTSGPDALKVLGSHNDIELLLTDIIMPGGMNGRELADRANAMYPKLKILFTSGYTDNAIVHNGRLDPGVELLSKPYNRLELATKVRQVLSQKR</sequence>